<organism evidence="2">
    <name type="scientific">uncultured Thermomicrobiales bacterium</name>
    <dbReference type="NCBI Taxonomy" id="1645740"/>
    <lineage>
        <taxon>Bacteria</taxon>
        <taxon>Pseudomonadati</taxon>
        <taxon>Thermomicrobiota</taxon>
        <taxon>Thermomicrobia</taxon>
        <taxon>Thermomicrobiales</taxon>
        <taxon>environmental samples</taxon>
    </lineage>
</organism>
<name>A0A6J4VAY9_9BACT</name>
<dbReference type="EMBL" id="CADCWM010000643">
    <property type="protein sequence ID" value="CAA9573754.1"/>
    <property type="molecule type" value="Genomic_DNA"/>
</dbReference>
<feature type="region of interest" description="Disordered" evidence="1">
    <location>
        <begin position="17"/>
        <end position="38"/>
    </location>
</feature>
<feature type="compositionally biased region" description="Low complexity" evidence="1">
    <location>
        <begin position="17"/>
        <end position="30"/>
    </location>
</feature>
<proteinExistence type="predicted"/>
<accession>A0A6J4VAY9</accession>
<reference evidence="2" key="1">
    <citation type="submission" date="2020-02" db="EMBL/GenBank/DDBJ databases">
        <authorList>
            <person name="Meier V. D."/>
        </authorList>
    </citation>
    <scope>NUCLEOTIDE SEQUENCE</scope>
    <source>
        <strain evidence="2">AVDCRST_MAG88</strain>
    </source>
</reference>
<evidence type="ECO:0000313" key="2">
    <source>
        <dbReference type="EMBL" id="CAA9573754.1"/>
    </source>
</evidence>
<protein>
    <submittedName>
        <fullName evidence="2">Uncharacterized protein</fullName>
    </submittedName>
</protein>
<sequence>MSRTQVSIRAWLEVNGGRPRPARRGVGARAGRARTARALSTPRAIAQIGGLRAAR</sequence>
<dbReference type="AlphaFoldDB" id="A0A6J4VAY9"/>
<gene>
    <name evidence="2" type="ORF">AVDCRST_MAG88-2604</name>
</gene>
<evidence type="ECO:0000256" key="1">
    <source>
        <dbReference type="SAM" id="MobiDB-lite"/>
    </source>
</evidence>